<evidence type="ECO:0000259" key="1">
    <source>
        <dbReference type="Pfam" id="PF08501"/>
    </source>
</evidence>
<dbReference type="GO" id="GO:0019632">
    <property type="term" value="P:shikimate metabolic process"/>
    <property type="evidence" value="ECO:0007669"/>
    <property type="project" value="TreeGrafter"/>
</dbReference>
<dbReference type="EMBL" id="JANBVO010000016">
    <property type="protein sequence ID" value="KAJ9144586.1"/>
    <property type="molecule type" value="Genomic_DNA"/>
</dbReference>
<protein>
    <submittedName>
        <fullName evidence="2">NAD(P)-binding protein</fullName>
    </submittedName>
</protein>
<dbReference type="InterPro" id="IPR036291">
    <property type="entry name" value="NAD(P)-bd_dom_sf"/>
</dbReference>
<evidence type="ECO:0000313" key="2">
    <source>
        <dbReference type="EMBL" id="KAJ9144586.1"/>
    </source>
</evidence>
<organism evidence="2 3">
    <name type="scientific">Pleurostoma richardsiae</name>
    <dbReference type="NCBI Taxonomy" id="41990"/>
    <lineage>
        <taxon>Eukaryota</taxon>
        <taxon>Fungi</taxon>
        <taxon>Dikarya</taxon>
        <taxon>Ascomycota</taxon>
        <taxon>Pezizomycotina</taxon>
        <taxon>Sordariomycetes</taxon>
        <taxon>Sordariomycetidae</taxon>
        <taxon>Calosphaeriales</taxon>
        <taxon>Pleurostomataceae</taxon>
        <taxon>Pleurostoma</taxon>
    </lineage>
</organism>
<gene>
    <name evidence="2" type="ORF">NKR23_g5808</name>
</gene>
<proteinExistence type="predicted"/>
<comment type="caution">
    <text evidence="2">The sequence shown here is derived from an EMBL/GenBank/DDBJ whole genome shotgun (WGS) entry which is preliminary data.</text>
</comment>
<accession>A0AA38S0U4</accession>
<reference evidence="2" key="1">
    <citation type="submission" date="2022-07" db="EMBL/GenBank/DDBJ databases">
        <title>Fungi with potential for degradation of polypropylene.</title>
        <authorList>
            <person name="Gostincar C."/>
        </authorList>
    </citation>
    <scope>NUCLEOTIDE SEQUENCE</scope>
    <source>
        <strain evidence="2">EXF-13308</strain>
    </source>
</reference>
<dbReference type="AlphaFoldDB" id="A0AA38S0U4"/>
<dbReference type="Proteomes" id="UP001174694">
    <property type="component" value="Unassembled WGS sequence"/>
</dbReference>
<dbReference type="Gene3D" id="3.40.50.10860">
    <property type="entry name" value="Leucine Dehydrogenase, chain A, domain 1"/>
    <property type="match status" value="1"/>
</dbReference>
<dbReference type="PANTHER" id="PTHR21089:SF1">
    <property type="entry name" value="BIFUNCTIONAL 3-DEHYDROQUINATE DEHYDRATASE_SHIKIMATE DEHYDROGENASE, CHLOROPLASTIC"/>
    <property type="match status" value="1"/>
</dbReference>
<dbReference type="Pfam" id="PF08501">
    <property type="entry name" value="Shikimate_dh_N"/>
    <property type="match status" value="1"/>
</dbReference>
<dbReference type="InterPro" id="IPR022893">
    <property type="entry name" value="Shikimate_DH_fam"/>
</dbReference>
<dbReference type="SUPFAM" id="SSF51735">
    <property type="entry name" value="NAD(P)-binding Rossmann-fold domains"/>
    <property type="match status" value="1"/>
</dbReference>
<keyword evidence="3" id="KW-1185">Reference proteome</keyword>
<dbReference type="InterPro" id="IPR046346">
    <property type="entry name" value="Aminoacid_DH-like_N_sf"/>
</dbReference>
<evidence type="ECO:0000313" key="3">
    <source>
        <dbReference type="Proteomes" id="UP001174694"/>
    </source>
</evidence>
<name>A0AA38S0U4_9PEZI</name>
<dbReference type="GO" id="GO:0004764">
    <property type="term" value="F:shikimate 3-dehydrogenase (NADP+) activity"/>
    <property type="evidence" value="ECO:0007669"/>
    <property type="project" value="InterPro"/>
</dbReference>
<feature type="domain" description="Shikimate dehydrogenase substrate binding N-terminal" evidence="1">
    <location>
        <begin position="35"/>
        <end position="115"/>
    </location>
</feature>
<dbReference type="SUPFAM" id="SSF53223">
    <property type="entry name" value="Aminoacid dehydrogenase-like, N-terminal domain"/>
    <property type="match status" value="1"/>
</dbReference>
<dbReference type="GO" id="GO:0009423">
    <property type="term" value="P:chorismate biosynthetic process"/>
    <property type="evidence" value="ECO:0007669"/>
    <property type="project" value="TreeGrafter"/>
</dbReference>
<dbReference type="Gene3D" id="3.40.50.720">
    <property type="entry name" value="NAD(P)-binding Rossmann-like Domain"/>
    <property type="match status" value="1"/>
</dbReference>
<dbReference type="InterPro" id="IPR013708">
    <property type="entry name" value="Shikimate_DH-bd_N"/>
</dbReference>
<sequence>MGSINQAEDTLEASFKFGSSFLTPRSRSEPLRTFLFGYPIAHSLAPLLHSTLFQGVSLPWTYTLHETQDASEFLPALRQPGVVGCAVTMPYKVAMMSSVDEVTEEGRMIGAINTVFLRKARDGSTRYIGTNTDCVGVCEAFLQNFPDLPRRAHGRSALVIGGGGACRAAIYALWKWLGASRIYMVNRLESEVIAIMQWFEAAGFGGDLVHVSTMEQAAALETPVLVVGTVPDFPPKDAGEVLARGIINMFLARQDKGCILEMCYHPKPRTEFFDLGEKAGWKMVYGTEAMIWQGVAQQTLWAEIPLDRFKLDKVHKVISDALQTAGC</sequence>
<dbReference type="PANTHER" id="PTHR21089">
    <property type="entry name" value="SHIKIMATE DEHYDROGENASE"/>
    <property type="match status" value="1"/>
</dbReference>